<dbReference type="Proteomes" id="UP000000235">
    <property type="component" value="Chromosome"/>
</dbReference>
<keyword evidence="6" id="KW-1185">Reference proteome</keyword>
<dbReference type="InterPro" id="IPR011991">
    <property type="entry name" value="ArsR-like_HTH"/>
</dbReference>
<keyword evidence="1" id="KW-0805">Transcription regulation</keyword>
<dbReference type="GO" id="GO:0003677">
    <property type="term" value="F:DNA binding"/>
    <property type="evidence" value="ECO:0007669"/>
    <property type="project" value="UniProtKB-KW"/>
</dbReference>
<dbReference type="PRINTS" id="PR00778">
    <property type="entry name" value="HTHARSR"/>
</dbReference>
<evidence type="ECO:0000313" key="5">
    <source>
        <dbReference type="EMBL" id="ABP54465.1"/>
    </source>
</evidence>
<dbReference type="SMART" id="SM00418">
    <property type="entry name" value="HTH_ARSR"/>
    <property type="match status" value="1"/>
</dbReference>
<dbReference type="NCBIfam" id="NF033788">
    <property type="entry name" value="HTH_metalloreg"/>
    <property type="match status" value="1"/>
</dbReference>
<sequence length="135" mass="15076">MQIRNHVGSKRYPVLVHNTLPDFEMPNEERVHLAAESFRLLADPTRIKILWALLQGESSVACLADLVGAAPTAVSQHLAKLRLAGLVHGRREGTFVYYTAADIHVRNLLDEALHHADQDLPSHRAHHDSRPTASR</sequence>
<keyword evidence="2" id="KW-0238">DNA-binding</keyword>
<name>A4X6G5_SALTO</name>
<dbReference type="PROSITE" id="PS50987">
    <property type="entry name" value="HTH_ARSR_2"/>
    <property type="match status" value="1"/>
</dbReference>
<dbReference type="InterPro" id="IPR051011">
    <property type="entry name" value="Metal_resp_trans_reg"/>
</dbReference>
<dbReference type="InterPro" id="IPR001845">
    <property type="entry name" value="HTH_ArsR_DNA-bd_dom"/>
</dbReference>
<feature type="domain" description="HTH arsR-type" evidence="4">
    <location>
        <begin position="26"/>
        <end position="120"/>
    </location>
</feature>
<dbReference type="EMBL" id="CP000667">
    <property type="protein sequence ID" value="ABP54465.1"/>
    <property type="molecule type" value="Genomic_DNA"/>
</dbReference>
<dbReference type="InterPro" id="IPR036390">
    <property type="entry name" value="WH_DNA-bd_sf"/>
</dbReference>
<evidence type="ECO:0000313" key="6">
    <source>
        <dbReference type="Proteomes" id="UP000000235"/>
    </source>
</evidence>
<evidence type="ECO:0000256" key="1">
    <source>
        <dbReference type="ARBA" id="ARBA00023015"/>
    </source>
</evidence>
<keyword evidence="3" id="KW-0804">Transcription</keyword>
<dbReference type="PANTHER" id="PTHR43132:SF8">
    <property type="entry name" value="HTH-TYPE TRANSCRIPTIONAL REGULATOR KMTR"/>
    <property type="match status" value="1"/>
</dbReference>
<dbReference type="SUPFAM" id="SSF46785">
    <property type="entry name" value="Winged helix' DNA-binding domain"/>
    <property type="match status" value="1"/>
</dbReference>
<proteinExistence type="predicted"/>
<protein>
    <submittedName>
        <fullName evidence="5">Transcriptional regulator, ArsR family</fullName>
    </submittedName>
</protein>
<dbReference type="Pfam" id="PF01022">
    <property type="entry name" value="HTH_5"/>
    <property type="match status" value="1"/>
</dbReference>
<gene>
    <name evidence="5" type="ordered locus">Strop_2011</name>
</gene>
<dbReference type="KEGG" id="stp:Strop_2011"/>
<dbReference type="Gene3D" id="1.10.10.10">
    <property type="entry name" value="Winged helix-like DNA-binding domain superfamily/Winged helix DNA-binding domain"/>
    <property type="match status" value="1"/>
</dbReference>
<dbReference type="InterPro" id="IPR036388">
    <property type="entry name" value="WH-like_DNA-bd_sf"/>
</dbReference>
<reference evidence="6" key="1">
    <citation type="journal article" date="2007" name="Proc. Natl. Acad. Sci. U.S.A.">
        <title>Genome sequencing reveals complex secondary metabolome in the marine actinomycete Salinispora tropica.</title>
        <authorList>
            <person name="Udwary D.W."/>
            <person name="Zeigler L."/>
            <person name="Asolkar R.N."/>
            <person name="Singan V."/>
            <person name="Lapidus A."/>
            <person name="Fenical W."/>
            <person name="Jensen P.R."/>
            <person name="Moore B.S."/>
        </authorList>
    </citation>
    <scope>NUCLEOTIDE SEQUENCE [LARGE SCALE GENOMIC DNA]</scope>
    <source>
        <strain evidence="6">ATCC BAA-916 / DSM 44818 / CNB-440</strain>
    </source>
</reference>
<dbReference type="CDD" id="cd00090">
    <property type="entry name" value="HTH_ARSR"/>
    <property type="match status" value="1"/>
</dbReference>
<dbReference type="AlphaFoldDB" id="A4X6G5"/>
<evidence type="ECO:0000259" key="4">
    <source>
        <dbReference type="PROSITE" id="PS50987"/>
    </source>
</evidence>
<dbReference type="GO" id="GO:0003700">
    <property type="term" value="F:DNA-binding transcription factor activity"/>
    <property type="evidence" value="ECO:0007669"/>
    <property type="project" value="InterPro"/>
</dbReference>
<evidence type="ECO:0000256" key="2">
    <source>
        <dbReference type="ARBA" id="ARBA00023125"/>
    </source>
</evidence>
<dbReference type="PANTHER" id="PTHR43132">
    <property type="entry name" value="ARSENICAL RESISTANCE OPERON REPRESSOR ARSR-RELATED"/>
    <property type="match status" value="1"/>
</dbReference>
<dbReference type="eggNOG" id="COG0640">
    <property type="taxonomic scope" value="Bacteria"/>
</dbReference>
<organism evidence="5 6">
    <name type="scientific">Salinispora tropica (strain ATCC BAA-916 / DSM 44818 / JCM 13857 / NBRC 105044 / CNB-440)</name>
    <dbReference type="NCBI Taxonomy" id="369723"/>
    <lineage>
        <taxon>Bacteria</taxon>
        <taxon>Bacillati</taxon>
        <taxon>Actinomycetota</taxon>
        <taxon>Actinomycetes</taxon>
        <taxon>Micromonosporales</taxon>
        <taxon>Micromonosporaceae</taxon>
        <taxon>Salinispora</taxon>
    </lineage>
</organism>
<dbReference type="HOGENOM" id="CLU_097806_7_2_11"/>
<dbReference type="STRING" id="369723.Strop_2011"/>
<evidence type="ECO:0000256" key="3">
    <source>
        <dbReference type="ARBA" id="ARBA00023163"/>
    </source>
</evidence>
<accession>A4X6G5</accession>